<sequence length="149" mass="16883">MYTIPTTTLRKTPGAWGAFTRHVIHYGYHLAVTRSLSHITDDPSPQVAAIGVSFTWWVGNLSTDDPPENGVVRSRHDDLVEVVTKRTNEARPGLPTVLDDAVYRDRHTTVYRYRERATVFMPPTAYEAWTGNPIQLGPEADFVHELEQH</sequence>
<evidence type="ECO:0000313" key="2">
    <source>
        <dbReference type="Proteomes" id="UP000569329"/>
    </source>
</evidence>
<evidence type="ECO:0000313" key="1">
    <source>
        <dbReference type="EMBL" id="MBA8827893.1"/>
    </source>
</evidence>
<dbReference type="Proteomes" id="UP000569329">
    <property type="component" value="Unassembled WGS sequence"/>
</dbReference>
<dbReference type="EMBL" id="JACGWZ010000012">
    <property type="protein sequence ID" value="MBA8827893.1"/>
    <property type="molecule type" value="Genomic_DNA"/>
</dbReference>
<protein>
    <submittedName>
        <fullName evidence="1">Uncharacterized protein</fullName>
    </submittedName>
</protein>
<comment type="caution">
    <text evidence="1">The sequence shown here is derived from an EMBL/GenBank/DDBJ whole genome shotgun (WGS) entry which is preliminary data.</text>
</comment>
<reference evidence="1 2" key="1">
    <citation type="submission" date="2020-07" db="EMBL/GenBank/DDBJ databases">
        <title>Sequencing the genomes of 1000 actinobacteria strains.</title>
        <authorList>
            <person name="Klenk H.-P."/>
        </authorList>
    </citation>
    <scope>NUCLEOTIDE SEQUENCE [LARGE SCALE GENOMIC DNA]</scope>
    <source>
        <strain evidence="1 2">DSM 45975</strain>
    </source>
</reference>
<name>A0A839E3N1_9PSEU</name>
<accession>A0A839E3N1</accession>
<dbReference type="AlphaFoldDB" id="A0A839E3N1"/>
<gene>
    <name evidence="1" type="ORF">FHX42_005300</name>
</gene>
<proteinExistence type="predicted"/>
<dbReference type="RefSeq" id="WP_182547043.1">
    <property type="nucleotide sequence ID" value="NZ_JACGWZ010000012.1"/>
</dbReference>
<organism evidence="1 2">
    <name type="scientific">Halosaccharopolyspora lacisalsi</name>
    <dbReference type="NCBI Taxonomy" id="1000566"/>
    <lineage>
        <taxon>Bacteria</taxon>
        <taxon>Bacillati</taxon>
        <taxon>Actinomycetota</taxon>
        <taxon>Actinomycetes</taxon>
        <taxon>Pseudonocardiales</taxon>
        <taxon>Pseudonocardiaceae</taxon>
        <taxon>Halosaccharopolyspora</taxon>
    </lineage>
</organism>
<keyword evidence="2" id="KW-1185">Reference proteome</keyword>